<evidence type="ECO:0000313" key="13">
    <source>
        <dbReference type="Proteomes" id="UP001363151"/>
    </source>
</evidence>
<evidence type="ECO:0000256" key="5">
    <source>
        <dbReference type="ARBA" id="ARBA00022438"/>
    </source>
</evidence>
<evidence type="ECO:0000259" key="11">
    <source>
        <dbReference type="Pfam" id="PF00561"/>
    </source>
</evidence>
<evidence type="ECO:0000256" key="2">
    <source>
        <dbReference type="ARBA" id="ARBA00004496"/>
    </source>
</evidence>
<evidence type="ECO:0000256" key="4">
    <source>
        <dbReference type="ARBA" id="ARBA00012568"/>
    </source>
</evidence>
<comment type="subcellular location">
    <subcellularLocation>
        <location evidence="2">Cytoplasm</location>
    </subcellularLocation>
</comment>
<protein>
    <recommendedName>
        <fullName evidence="4">prolyl aminopeptidase</fullName>
        <ecNumber evidence="4">3.4.11.5</ecNumber>
    </recommendedName>
    <alternativeName>
        <fullName evidence="9">Prolyl aminopeptidase</fullName>
    </alternativeName>
</protein>
<evidence type="ECO:0000256" key="6">
    <source>
        <dbReference type="ARBA" id="ARBA00022490"/>
    </source>
</evidence>
<dbReference type="Gene3D" id="3.40.50.1820">
    <property type="entry name" value="alpha/beta hydrolase"/>
    <property type="match status" value="1"/>
</dbReference>
<sequence>MRAALLLLLAASVDGLVAGRRLLRRVAPALAEVVPASTRRRPLHDLADVAREGLLDVGDGHRVYYQVRGGNASLPLALFLHGGPGAGCAPNHARFFDPEKWRVCLLDQRGCGRSEYPGASPLEDNETPRLVADLEALRAELLGAEPWACVLGGSWGSTLALAYACSHAGALRSLVLRGVCLMRAREIDWLFGPRGGAATLAPRGFDEFRRHVLPDADAATLGDRDVLDAYYAAFTGDDARRDAAARAWMAWEAKASSASRRAGVATFREGNWSFAWAPHILAAAEAKKNATDGGEFYANATTSAAADPANATAGAVVPALSGAAVRAALPGKKKRVPAQPMLTCHYSVHDGFLGESAVLGAAAGLGDLPAIAVQGTADTICPPATAYDLHAAWPELELRLVSGAGHSHYDPDIQHELLEATDKTHATLFS</sequence>
<keyword evidence="10" id="KW-0732">Signal</keyword>
<keyword evidence="8" id="KW-0378">Hydrolase</keyword>
<proteinExistence type="inferred from homology"/>
<dbReference type="Pfam" id="PF00561">
    <property type="entry name" value="Abhydrolase_1"/>
    <property type="match status" value="1"/>
</dbReference>
<dbReference type="Proteomes" id="UP001363151">
    <property type="component" value="Unassembled WGS sequence"/>
</dbReference>
<keyword evidence="5" id="KW-0031">Aminopeptidase</keyword>
<keyword evidence="7" id="KW-0645">Protease</keyword>
<evidence type="ECO:0000256" key="3">
    <source>
        <dbReference type="ARBA" id="ARBA00010088"/>
    </source>
</evidence>
<gene>
    <name evidence="12" type="ORF">SO694_00005514</name>
</gene>
<dbReference type="PRINTS" id="PR00793">
    <property type="entry name" value="PROAMNOPTASE"/>
</dbReference>
<evidence type="ECO:0000256" key="7">
    <source>
        <dbReference type="ARBA" id="ARBA00022670"/>
    </source>
</evidence>
<name>A0ABR1GA97_AURAN</name>
<feature type="signal peptide" evidence="10">
    <location>
        <begin position="1"/>
        <end position="19"/>
    </location>
</feature>
<evidence type="ECO:0000256" key="1">
    <source>
        <dbReference type="ARBA" id="ARBA00001585"/>
    </source>
</evidence>
<organism evidence="12 13">
    <name type="scientific">Aureococcus anophagefferens</name>
    <name type="common">Harmful bloom alga</name>
    <dbReference type="NCBI Taxonomy" id="44056"/>
    <lineage>
        <taxon>Eukaryota</taxon>
        <taxon>Sar</taxon>
        <taxon>Stramenopiles</taxon>
        <taxon>Ochrophyta</taxon>
        <taxon>Pelagophyceae</taxon>
        <taxon>Pelagomonadales</taxon>
        <taxon>Pelagomonadaceae</taxon>
        <taxon>Aureococcus</taxon>
    </lineage>
</organism>
<dbReference type="InterPro" id="IPR005944">
    <property type="entry name" value="Pro_iminopeptidase"/>
</dbReference>
<dbReference type="InterPro" id="IPR000073">
    <property type="entry name" value="AB_hydrolase_1"/>
</dbReference>
<feature type="chain" id="PRO_5045753643" description="prolyl aminopeptidase" evidence="10">
    <location>
        <begin position="20"/>
        <end position="430"/>
    </location>
</feature>
<evidence type="ECO:0000256" key="10">
    <source>
        <dbReference type="SAM" id="SignalP"/>
    </source>
</evidence>
<dbReference type="InterPro" id="IPR029058">
    <property type="entry name" value="AB_hydrolase_fold"/>
</dbReference>
<dbReference type="InterPro" id="IPR002410">
    <property type="entry name" value="Peptidase_S33"/>
</dbReference>
<dbReference type="EC" id="3.4.11.5" evidence="4"/>
<keyword evidence="13" id="KW-1185">Reference proteome</keyword>
<evidence type="ECO:0000256" key="9">
    <source>
        <dbReference type="ARBA" id="ARBA00029605"/>
    </source>
</evidence>
<reference evidence="12 13" key="1">
    <citation type="submission" date="2024-03" db="EMBL/GenBank/DDBJ databases">
        <title>Aureococcus anophagefferens CCMP1851 and Kratosvirus quantuckense: Draft genome of a second virus-susceptible host strain in the model system.</title>
        <authorList>
            <person name="Chase E."/>
            <person name="Truchon A.R."/>
            <person name="Schepens W."/>
            <person name="Wilhelm S.W."/>
        </authorList>
    </citation>
    <scope>NUCLEOTIDE SEQUENCE [LARGE SCALE GENOMIC DNA]</scope>
    <source>
        <strain evidence="12 13">CCMP1851</strain>
    </source>
</reference>
<dbReference type="PANTHER" id="PTHR43722">
    <property type="entry name" value="PROLINE IMINOPEPTIDASE"/>
    <property type="match status" value="1"/>
</dbReference>
<dbReference type="EMBL" id="JBBJCI010000039">
    <property type="protein sequence ID" value="KAK7249943.1"/>
    <property type="molecule type" value="Genomic_DNA"/>
</dbReference>
<comment type="catalytic activity">
    <reaction evidence="1">
        <text>Release of N-terminal proline from a peptide.</text>
        <dbReference type="EC" id="3.4.11.5"/>
    </reaction>
</comment>
<accession>A0ABR1GA97</accession>
<evidence type="ECO:0000256" key="8">
    <source>
        <dbReference type="ARBA" id="ARBA00022801"/>
    </source>
</evidence>
<evidence type="ECO:0000313" key="12">
    <source>
        <dbReference type="EMBL" id="KAK7249943.1"/>
    </source>
</evidence>
<feature type="domain" description="AB hydrolase-1" evidence="11">
    <location>
        <begin position="78"/>
        <end position="407"/>
    </location>
</feature>
<comment type="caution">
    <text evidence="12">The sequence shown here is derived from an EMBL/GenBank/DDBJ whole genome shotgun (WGS) entry which is preliminary data.</text>
</comment>
<comment type="similarity">
    <text evidence="3">Belongs to the peptidase S33 family.</text>
</comment>
<dbReference type="PANTHER" id="PTHR43722:SF1">
    <property type="entry name" value="PROLINE IMINOPEPTIDASE"/>
    <property type="match status" value="1"/>
</dbReference>
<keyword evidence="6" id="KW-0963">Cytoplasm</keyword>
<dbReference type="SUPFAM" id="SSF53474">
    <property type="entry name" value="alpha/beta-Hydrolases"/>
    <property type="match status" value="1"/>
</dbReference>